<dbReference type="Gene3D" id="3.40.250.10">
    <property type="entry name" value="Rhodanese-like domain"/>
    <property type="match status" value="1"/>
</dbReference>
<evidence type="ECO:0000313" key="2">
    <source>
        <dbReference type="EMBL" id="GAA4732229.1"/>
    </source>
</evidence>
<dbReference type="InterPro" id="IPR036873">
    <property type="entry name" value="Rhodanese-like_dom_sf"/>
</dbReference>
<protein>
    <recommendedName>
        <fullName evidence="1">Rhodanese domain-containing protein</fullName>
    </recommendedName>
</protein>
<dbReference type="EMBL" id="BAABLO010000013">
    <property type="protein sequence ID" value="GAA4732229.1"/>
    <property type="molecule type" value="Genomic_DNA"/>
</dbReference>
<sequence length="179" mass="19309">MVTAVAGGLAATTHWETRLFSGPVAIREGRERQPGRGPLAPTYAGIDDQLADARSRLSRVSARAAYQEVLYGRAVLVDIRPAAQRAAEGEVAPHLHPLVVERNVLEWRFDPRHESRLSVAGFATRVLVLCQEGYTSSLAADALLRLGVHRATDVVGGFRAWREAGLPSTGVPAPEAAQR</sequence>
<keyword evidence="3" id="KW-1185">Reference proteome</keyword>
<dbReference type="SUPFAM" id="SSF52821">
    <property type="entry name" value="Rhodanese/Cell cycle control phosphatase"/>
    <property type="match status" value="1"/>
</dbReference>
<feature type="domain" description="Rhodanese" evidence="1">
    <location>
        <begin position="70"/>
        <end position="170"/>
    </location>
</feature>
<dbReference type="InterPro" id="IPR001763">
    <property type="entry name" value="Rhodanese-like_dom"/>
</dbReference>
<evidence type="ECO:0000313" key="3">
    <source>
        <dbReference type="Proteomes" id="UP001500556"/>
    </source>
</evidence>
<dbReference type="Pfam" id="PF00581">
    <property type="entry name" value="Rhodanese"/>
    <property type="match status" value="1"/>
</dbReference>
<reference evidence="3" key="1">
    <citation type="journal article" date="2019" name="Int. J. Syst. Evol. Microbiol.">
        <title>The Global Catalogue of Microorganisms (GCM) 10K type strain sequencing project: providing services to taxonomists for standard genome sequencing and annotation.</title>
        <authorList>
            <consortium name="The Broad Institute Genomics Platform"/>
            <consortium name="The Broad Institute Genome Sequencing Center for Infectious Disease"/>
            <person name="Wu L."/>
            <person name="Ma J."/>
        </authorList>
    </citation>
    <scope>NUCLEOTIDE SEQUENCE [LARGE SCALE GENOMIC DNA]</scope>
    <source>
        <strain evidence="3">JCM 18961</strain>
    </source>
</reference>
<evidence type="ECO:0000259" key="1">
    <source>
        <dbReference type="PROSITE" id="PS50206"/>
    </source>
</evidence>
<proteinExistence type="predicted"/>
<name>A0ABP8YNS4_9MICO</name>
<comment type="caution">
    <text evidence="2">The sequence shown here is derived from an EMBL/GenBank/DDBJ whole genome shotgun (WGS) entry which is preliminary data.</text>
</comment>
<gene>
    <name evidence="2" type="ORF">GCM10025782_34220</name>
</gene>
<dbReference type="SMART" id="SM00450">
    <property type="entry name" value="RHOD"/>
    <property type="match status" value="1"/>
</dbReference>
<dbReference type="Proteomes" id="UP001500556">
    <property type="component" value="Unassembled WGS sequence"/>
</dbReference>
<accession>A0ABP8YNS4</accession>
<organism evidence="2 3">
    <name type="scientific">Pedococcus ginsenosidimutans</name>
    <dbReference type="NCBI Taxonomy" id="490570"/>
    <lineage>
        <taxon>Bacteria</taxon>
        <taxon>Bacillati</taxon>
        <taxon>Actinomycetota</taxon>
        <taxon>Actinomycetes</taxon>
        <taxon>Micrococcales</taxon>
        <taxon>Intrasporangiaceae</taxon>
        <taxon>Pedococcus</taxon>
    </lineage>
</organism>
<dbReference type="PROSITE" id="PS50206">
    <property type="entry name" value="RHODANESE_3"/>
    <property type="match status" value="1"/>
</dbReference>